<dbReference type="EMBL" id="JASSZA010000005">
    <property type="protein sequence ID" value="KAK2109725.1"/>
    <property type="molecule type" value="Genomic_DNA"/>
</dbReference>
<evidence type="ECO:0000313" key="1">
    <source>
        <dbReference type="EMBL" id="KAK2109725.1"/>
    </source>
</evidence>
<evidence type="ECO:0000313" key="2">
    <source>
        <dbReference type="Proteomes" id="UP001266305"/>
    </source>
</evidence>
<reference evidence="1 2" key="1">
    <citation type="submission" date="2023-05" db="EMBL/GenBank/DDBJ databases">
        <title>B98-5 Cell Line De Novo Hybrid Assembly: An Optical Mapping Approach.</title>
        <authorList>
            <person name="Kananen K."/>
            <person name="Auerbach J.A."/>
            <person name="Kautto E."/>
            <person name="Blachly J.S."/>
        </authorList>
    </citation>
    <scope>NUCLEOTIDE SEQUENCE [LARGE SCALE GENOMIC DNA]</scope>
    <source>
        <strain evidence="1">B95-8</strain>
        <tissue evidence="1">Cell line</tissue>
    </source>
</reference>
<organism evidence="1 2">
    <name type="scientific">Saguinus oedipus</name>
    <name type="common">Cotton-top tamarin</name>
    <name type="synonym">Oedipomidas oedipus</name>
    <dbReference type="NCBI Taxonomy" id="9490"/>
    <lineage>
        <taxon>Eukaryota</taxon>
        <taxon>Metazoa</taxon>
        <taxon>Chordata</taxon>
        <taxon>Craniata</taxon>
        <taxon>Vertebrata</taxon>
        <taxon>Euteleostomi</taxon>
        <taxon>Mammalia</taxon>
        <taxon>Eutheria</taxon>
        <taxon>Euarchontoglires</taxon>
        <taxon>Primates</taxon>
        <taxon>Haplorrhini</taxon>
        <taxon>Platyrrhini</taxon>
        <taxon>Cebidae</taxon>
        <taxon>Callitrichinae</taxon>
        <taxon>Saguinus</taxon>
    </lineage>
</organism>
<dbReference type="Proteomes" id="UP001266305">
    <property type="component" value="Unassembled WGS sequence"/>
</dbReference>
<sequence length="181" mass="19473">MKSKTFKLPLAQATEKTKLQFLAVGEELCFCQGSCAWHQLRHVPEPNAVCRQMGEEAPELPFEGALVVLTATSSAPPPEPESGRPLSLGPTTCHLRPAQPEAAQGQSRAQVRGEWDTLGGRSHLSPGVEICVVLLQQPNPPLWLTLAGDTHVSPGSDPRYGERSVSALKHSLINLSSLDPD</sequence>
<gene>
    <name evidence="1" type="ORF">P7K49_009471</name>
</gene>
<name>A0ABQ9VKU7_SAGOE</name>
<comment type="caution">
    <text evidence="1">The sequence shown here is derived from an EMBL/GenBank/DDBJ whole genome shotgun (WGS) entry which is preliminary data.</text>
</comment>
<proteinExistence type="predicted"/>
<protein>
    <submittedName>
        <fullName evidence="1">Uncharacterized protein</fullName>
    </submittedName>
</protein>
<keyword evidence="2" id="KW-1185">Reference proteome</keyword>
<accession>A0ABQ9VKU7</accession>